<organism evidence="1 2">
    <name type="scientific">Liquorilactobacillus nagelii</name>
    <dbReference type="NCBI Taxonomy" id="82688"/>
    <lineage>
        <taxon>Bacteria</taxon>
        <taxon>Bacillati</taxon>
        <taxon>Bacillota</taxon>
        <taxon>Bacilli</taxon>
        <taxon>Lactobacillales</taxon>
        <taxon>Lactobacillaceae</taxon>
        <taxon>Liquorilactobacillus</taxon>
    </lineage>
</organism>
<evidence type="ECO:0000313" key="2">
    <source>
        <dbReference type="Proteomes" id="UP000324497"/>
    </source>
</evidence>
<reference evidence="1 2" key="1">
    <citation type="submission" date="2016-11" db="EMBL/GenBank/DDBJ databases">
        <title>Interaction between Lactobacillus species and yeast in water kefir.</title>
        <authorList>
            <person name="Behr J."/>
            <person name="Xu D."/>
            <person name="Vogel R.F."/>
        </authorList>
    </citation>
    <scope>NUCLEOTIDE SEQUENCE [LARGE SCALE GENOMIC DNA]</scope>
    <source>
        <strain evidence="1 2">TMW 1.1827</strain>
    </source>
</reference>
<protein>
    <recommendedName>
        <fullName evidence="3">WxL domain-containing protein</fullName>
    </recommendedName>
</protein>
<dbReference type="KEGG" id="lng:BSQ50_04355"/>
<dbReference type="AlphaFoldDB" id="A0A3Q8CG85"/>
<dbReference type="Proteomes" id="UP000324497">
    <property type="component" value="Chromosome"/>
</dbReference>
<sequence>MQAVNSSKRNFILLILAIFVGVFSLSGYFAQSVKADVYTQPASQLGDLNSNRPGFTGVPAVKTESDGQQYVEFDFVQPNLTSKTIELYYQTDNSNGYSYVSDFSTNTIQTNQNWQVVHYKIRSSYFGFKIDTADSSLQMRVVFSGATGIFNWNNIGTYYSPYFNPTTPATGISITTPNQSLFPLIPQNLNVSADLQSVDNIWSKFTDSNTGKATANVTPTNTTDKVNWSLSSNTSQLTLPSDTSSWFNQQNNNVSNGKAQTQFYLPVGLNLATNTDSNSYGFPVTLTAKAGQATNKQTLDLGGLKAINTDSDTVTQKGLGSVVASAIDTNSVTNLIQTLNATLKKSTSGTLQYNWVYWDPSNSSDTKSGYTSKQNLTNASDLTNSFPNSFNNQSNFIQYVEDQTAAGKSVAIQFRIYDSANSKNAITTSNRAALTIKPITAQLTQVPTAFNFGSISVAAAANGSNGQAVSAVTTNDNQIKIQNANRNWSLTASYTPFTNQTGNTLQTILAVGLAGKTTNLSQSATSVASGNSQTSANYDQNVTASLQFSKNNTAANIKTDSPYTAKVTWNLTNDTPKLSSASN</sequence>
<proteinExistence type="predicted"/>
<name>A0A3Q8CG85_9LACO</name>
<dbReference type="RefSeq" id="WP_148126521.1">
    <property type="nucleotide sequence ID" value="NZ_CP018180.1"/>
</dbReference>
<accession>A0A3Q8CG85</accession>
<gene>
    <name evidence="1" type="ORF">BSQ50_04355</name>
</gene>
<evidence type="ECO:0008006" key="3">
    <source>
        <dbReference type="Google" id="ProtNLM"/>
    </source>
</evidence>
<dbReference type="EMBL" id="CP018180">
    <property type="protein sequence ID" value="AUJ31861.1"/>
    <property type="molecule type" value="Genomic_DNA"/>
</dbReference>
<evidence type="ECO:0000313" key="1">
    <source>
        <dbReference type="EMBL" id="AUJ31861.1"/>
    </source>
</evidence>
<keyword evidence="2" id="KW-1185">Reference proteome</keyword>